<keyword evidence="2" id="KW-1185">Reference proteome</keyword>
<evidence type="ECO:0008006" key="3">
    <source>
        <dbReference type="Google" id="ProtNLM"/>
    </source>
</evidence>
<dbReference type="RefSeq" id="WP_184655822.1">
    <property type="nucleotide sequence ID" value="NZ_JACHBU010000010.1"/>
</dbReference>
<proteinExistence type="predicted"/>
<dbReference type="EMBL" id="JACHBU010000010">
    <property type="protein sequence ID" value="MBB6510701.1"/>
    <property type="molecule type" value="Genomic_DNA"/>
</dbReference>
<evidence type="ECO:0000313" key="2">
    <source>
        <dbReference type="Proteomes" id="UP000585437"/>
    </source>
</evidence>
<comment type="caution">
    <text evidence="1">The sequence shown here is derived from an EMBL/GenBank/DDBJ whole genome shotgun (WGS) entry which is preliminary data.</text>
</comment>
<organism evidence="1 2">
    <name type="scientific">Rhizobium soli</name>
    <dbReference type="NCBI Taxonomy" id="424798"/>
    <lineage>
        <taxon>Bacteria</taxon>
        <taxon>Pseudomonadati</taxon>
        <taxon>Pseudomonadota</taxon>
        <taxon>Alphaproteobacteria</taxon>
        <taxon>Hyphomicrobiales</taxon>
        <taxon>Rhizobiaceae</taxon>
        <taxon>Rhizobium/Agrobacterium group</taxon>
        <taxon>Rhizobium</taxon>
    </lineage>
</organism>
<reference evidence="1 2" key="1">
    <citation type="submission" date="2020-08" db="EMBL/GenBank/DDBJ databases">
        <title>The Agave Microbiome: Exploring the role of microbial communities in plant adaptations to desert environments.</title>
        <authorList>
            <person name="Partida-Martinez L.P."/>
        </authorList>
    </citation>
    <scope>NUCLEOTIDE SEQUENCE [LARGE SCALE GENOMIC DNA]</scope>
    <source>
        <strain evidence="1 2">AS3.12</strain>
    </source>
</reference>
<protein>
    <recommendedName>
        <fullName evidence="3">Acyloxyacyl hydrolase</fullName>
    </recommendedName>
</protein>
<sequence>MNFFPRMALAAVVLQLGLGHARADRPDLDQSVMVFGGAMVDENMLDAANVFGSDYEDNALIGLGYQVFPYQFGTFSFGLEAGLAGRFGQSTSGEVWGGVVGRHDGVKLGPVRVAPSFTFGLSHVTKSQKGRERDHEQERDGNARTLFYLGPELSLSSDKLPNTEVFWRLHHRSGAWGTLGDMHGGSNANVVGVRYKF</sequence>
<dbReference type="AlphaFoldDB" id="A0A7X0JPZ5"/>
<gene>
    <name evidence="1" type="ORF">F4695_004093</name>
</gene>
<evidence type="ECO:0000313" key="1">
    <source>
        <dbReference type="EMBL" id="MBB6510701.1"/>
    </source>
</evidence>
<dbReference type="Proteomes" id="UP000585437">
    <property type="component" value="Unassembled WGS sequence"/>
</dbReference>
<accession>A0A7X0JPZ5</accession>
<name>A0A7X0JPZ5_9HYPH</name>